<evidence type="ECO:0000256" key="1">
    <source>
        <dbReference type="ARBA" id="ARBA00022679"/>
    </source>
</evidence>
<reference evidence="4 5" key="1">
    <citation type="submission" date="2020-07" db="EMBL/GenBank/DDBJ databases">
        <title>Sequencing the genomes of 1000 actinobacteria strains.</title>
        <authorList>
            <person name="Klenk H.-P."/>
        </authorList>
    </citation>
    <scope>NUCLEOTIDE SEQUENCE [LARGE SCALE GENOMIC DNA]</scope>
    <source>
        <strain evidence="4 5">DSM 18965</strain>
    </source>
</reference>
<sequence length="241" mass="25949">MQEISVEQLVTTSQHRFARHQVDPAIAPRAWVAGAAAVVENHPRWTGPSPGPQLVCLGPAEELAPLMDGVAALHPRPWRITVEAAAYDALPPGWAHEQATRWDWMLTRDQPAEPTPQVVEVGDRADLEALLDAGNPGSFARSDSPGIEAWLGVVEDDRLVAAGALNRQHDGTGQLRGITVLPSEERRGLGRLVSTALTRRALAGASGTASLGVYTDNAPAIRLYERLGYRTVHTFRSAVLS</sequence>
<name>A0A7Y9EYA4_9ACTN</name>
<keyword evidence="4" id="KW-0687">Ribonucleoprotein</keyword>
<dbReference type="SUPFAM" id="SSF55729">
    <property type="entry name" value="Acyl-CoA N-acyltransferases (Nat)"/>
    <property type="match status" value="1"/>
</dbReference>
<protein>
    <submittedName>
        <fullName evidence="4">Ribosomal protein S18 acetylase RimI-like enzyme</fullName>
    </submittedName>
</protein>
<dbReference type="Proteomes" id="UP000516957">
    <property type="component" value="Unassembled WGS sequence"/>
</dbReference>
<dbReference type="Gene3D" id="3.40.630.30">
    <property type="match status" value="1"/>
</dbReference>
<keyword evidence="2" id="KW-0012">Acyltransferase</keyword>
<keyword evidence="5" id="KW-1185">Reference proteome</keyword>
<dbReference type="PANTHER" id="PTHR43877">
    <property type="entry name" value="AMINOALKYLPHOSPHONATE N-ACETYLTRANSFERASE-RELATED-RELATED"/>
    <property type="match status" value="1"/>
</dbReference>
<dbReference type="InterPro" id="IPR050832">
    <property type="entry name" value="Bact_Acetyltransf"/>
</dbReference>
<feature type="domain" description="N-acetyltransferase" evidence="3">
    <location>
        <begin position="105"/>
        <end position="241"/>
    </location>
</feature>
<organism evidence="4 5">
    <name type="scientific">Nocardioides marinisabuli</name>
    <dbReference type="NCBI Taxonomy" id="419476"/>
    <lineage>
        <taxon>Bacteria</taxon>
        <taxon>Bacillati</taxon>
        <taxon>Actinomycetota</taxon>
        <taxon>Actinomycetes</taxon>
        <taxon>Propionibacteriales</taxon>
        <taxon>Nocardioidaceae</taxon>
        <taxon>Nocardioides</taxon>
    </lineage>
</organism>
<dbReference type="RefSeq" id="WP_179614127.1">
    <property type="nucleotide sequence ID" value="NZ_JACCBE010000001.1"/>
</dbReference>
<evidence type="ECO:0000313" key="5">
    <source>
        <dbReference type="Proteomes" id="UP000516957"/>
    </source>
</evidence>
<dbReference type="PANTHER" id="PTHR43877:SF2">
    <property type="entry name" value="AMINOALKYLPHOSPHONATE N-ACETYLTRANSFERASE-RELATED"/>
    <property type="match status" value="1"/>
</dbReference>
<gene>
    <name evidence="4" type="ORF">BKA08_000428</name>
</gene>
<keyword evidence="1" id="KW-0808">Transferase</keyword>
<dbReference type="InterPro" id="IPR016181">
    <property type="entry name" value="Acyl_CoA_acyltransferase"/>
</dbReference>
<comment type="caution">
    <text evidence="4">The sequence shown here is derived from an EMBL/GenBank/DDBJ whole genome shotgun (WGS) entry which is preliminary data.</text>
</comment>
<dbReference type="PROSITE" id="PS51186">
    <property type="entry name" value="GNAT"/>
    <property type="match status" value="1"/>
</dbReference>
<evidence type="ECO:0000259" key="3">
    <source>
        <dbReference type="PROSITE" id="PS51186"/>
    </source>
</evidence>
<dbReference type="InterPro" id="IPR000182">
    <property type="entry name" value="GNAT_dom"/>
</dbReference>
<keyword evidence="4" id="KW-0689">Ribosomal protein</keyword>
<dbReference type="GO" id="GO:0005840">
    <property type="term" value="C:ribosome"/>
    <property type="evidence" value="ECO:0007669"/>
    <property type="project" value="UniProtKB-KW"/>
</dbReference>
<dbReference type="GO" id="GO:0016747">
    <property type="term" value="F:acyltransferase activity, transferring groups other than amino-acyl groups"/>
    <property type="evidence" value="ECO:0007669"/>
    <property type="project" value="InterPro"/>
</dbReference>
<evidence type="ECO:0000313" key="4">
    <source>
        <dbReference type="EMBL" id="NYD56190.1"/>
    </source>
</evidence>
<accession>A0A7Y9EYA4</accession>
<proteinExistence type="predicted"/>
<evidence type="ECO:0000256" key="2">
    <source>
        <dbReference type="ARBA" id="ARBA00023315"/>
    </source>
</evidence>
<dbReference type="AlphaFoldDB" id="A0A7Y9EYA4"/>
<dbReference type="EMBL" id="JACCBE010000001">
    <property type="protein sequence ID" value="NYD56190.1"/>
    <property type="molecule type" value="Genomic_DNA"/>
</dbReference>
<dbReference type="Pfam" id="PF00583">
    <property type="entry name" value="Acetyltransf_1"/>
    <property type="match status" value="1"/>
</dbReference>